<evidence type="ECO:0000313" key="12">
    <source>
        <dbReference type="Proteomes" id="UP000244005"/>
    </source>
</evidence>
<evidence type="ECO:0000256" key="9">
    <source>
        <dbReference type="ARBA" id="ARBA00023136"/>
    </source>
</evidence>
<dbReference type="Gramene" id="Mp3g10870.2">
    <property type="protein sequence ID" value="Mp3g10870.2.cds"/>
    <property type="gene ID" value="Mp3g10870"/>
</dbReference>
<comment type="subcellular location">
    <subcellularLocation>
        <location evidence="1">Membrane</location>
        <topology evidence="1">Multi-pass membrane protein</topology>
    </subcellularLocation>
</comment>
<proteinExistence type="inferred from homology"/>
<evidence type="ECO:0000256" key="6">
    <source>
        <dbReference type="ARBA" id="ARBA00022692"/>
    </source>
</evidence>
<keyword evidence="5" id="KW-0762">Sugar transport</keyword>
<accession>A0A2R6X4A6</accession>
<reference evidence="12" key="1">
    <citation type="journal article" date="2017" name="Cell">
        <title>Insights into land plant evolution garnered from the Marchantia polymorpha genome.</title>
        <authorList>
            <person name="Bowman J.L."/>
            <person name="Kohchi T."/>
            <person name="Yamato K.T."/>
            <person name="Jenkins J."/>
            <person name="Shu S."/>
            <person name="Ishizaki K."/>
            <person name="Yamaoka S."/>
            <person name="Nishihama R."/>
            <person name="Nakamura Y."/>
            <person name="Berger F."/>
            <person name="Adam C."/>
            <person name="Aki S.S."/>
            <person name="Althoff F."/>
            <person name="Araki T."/>
            <person name="Arteaga-Vazquez M.A."/>
            <person name="Balasubrmanian S."/>
            <person name="Barry K."/>
            <person name="Bauer D."/>
            <person name="Boehm C.R."/>
            <person name="Briginshaw L."/>
            <person name="Caballero-Perez J."/>
            <person name="Catarino B."/>
            <person name="Chen F."/>
            <person name="Chiyoda S."/>
            <person name="Chovatia M."/>
            <person name="Davies K.M."/>
            <person name="Delmans M."/>
            <person name="Demura T."/>
            <person name="Dierschke T."/>
            <person name="Dolan L."/>
            <person name="Dorantes-Acosta A.E."/>
            <person name="Eklund D.M."/>
            <person name="Florent S.N."/>
            <person name="Flores-Sandoval E."/>
            <person name="Fujiyama A."/>
            <person name="Fukuzawa H."/>
            <person name="Galik B."/>
            <person name="Grimanelli D."/>
            <person name="Grimwood J."/>
            <person name="Grossniklaus U."/>
            <person name="Hamada T."/>
            <person name="Haseloff J."/>
            <person name="Hetherington A.J."/>
            <person name="Higo A."/>
            <person name="Hirakawa Y."/>
            <person name="Hundley H.N."/>
            <person name="Ikeda Y."/>
            <person name="Inoue K."/>
            <person name="Inoue S.I."/>
            <person name="Ishida S."/>
            <person name="Jia Q."/>
            <person name="Kakita M."/>
            <person name="Kanazawa T."/>
            <person name="Kawai Y."/>
            <person name="Kawashima T."/>
            <person name="Kennedy M."/>
            <person name="Kinose K."/>
            <person name="Kinoshita T."/>
            <person name="Kohara Y."/>
            <person name="Koide E."/>
            <person name="Komatsu K."/>
            <person name="Kopischke S."/>
            <person name="Kubo M."/>
            <person name="Kyozuka J."/>
            <person name="Lagercrantz U."/>
            <person name="Lin S.S."/>
            <person name="Lindquist E."/>
            <person name="Lipzen A.M."/>
            <person name="Lu C.W."/>
            <person name="De Luna E."/>
            <person name="Martienssen R.A."/>
            <person name="Minamino N."/>
            <person name="Mizutani M."/>
            <person name="Mizutani M."/>
            <person name="Mochizuki N."/>
            <person name="Monte I."/>
            <person name="Mosher R."/>
            <person name="Nagasaki H."/>
            <person name="Nakagami H."/>
            <person name="Naramoto S."/>
            <person name="Nishitani K."/>
            <person name="Ohtani M."/>
            <person name="Okamoto T."/>
            <person name="Okumura M."/>
            <person name="Phillips J."/>
            <person name="Pollak B."/>
            <person name="Reinders A."/>
            <person name="Rovekamp M."/>
            <person name="Sano R."/>
            <person name="Sawa S."/>
            <person name="Schmid M.W."/>
            <person name="Shirakawa M."/>
            <person name="Solano R."/>
            <person name="Spunde A."/>
            <person name="Suetsugu N."/>
            <person name="Sugano S."/>
            <person name="Sugiyama A."/>
            <person name="Sun R."/>
            <person name="Suzuki Y."/>
            <person name="Takenaka M."/>
            <person name="Takezawa D."/>
            <person name="Tomogane H."/>
            <person name="Tsuzuki M."/>
            <person name="Ueda T."/>
            <person name="Umeda M."/>
            <person name="Ward J.M."/>
            <person name="Watanabe Y."/>
            <person name="Yazaki K."/>
            <person name="Yokoyama R."/>
            <person name="Yoshitake Y."/>
            <person name="Yotsui I."/>
            <person name="Zachgo S."/>
            <person name="Schmutz J."/>
        </authorList>
    </citation>
    <scope>NUCLEOTIDE SEQUENCE [LARGE SCALE GENOMIC DNA]</scope>
    <source>
        <strain evidence="12">Tak-1</strain>
    </source>
</reference>
<evidence type="ECO:0000256" key="7">
    <source>
        <dbReference type="ARBA" id="ARBA00022847"/>
    </source>
</evidence>
<feature type="transmembrane region" description="Helical" evidence="10">
    <location>
        <begin position="347"/>
        <end position="369"/>
    </location>
</feature>
<dbReference type="PANTHER" id="PTHR19432:SF35">
    <property type="entry name" value="SOLUTE CARRIER FAMILY 45 MEMBER 3 ISOFORM X1"/>
    <property type="match status" value="1"/>
</dbReference>
<dbReference type="GO" id="GO:0015293">
    <property type="term" value="F:symporter activity"/>
    <property type="evidence" value="ECO:0007669"/>
    <property type="project" value="UniProtKB-KW"/>
</dbReference>
<evidence type="ECO:0000256" key="1">
    <source>
        <dbReference type="ARBA" id="ARBA00004141"/>
    </source>
</evidence>
<evidence type="ECO:0000256" key="2">
    <source>
        <dbReference type="ARBA" id="ARBA00004914"/>
    </source>
</evidence>
<feature type="transmembrane region" description="Helical" evidence="10">
    <location>
        <begin position="281"/>
        <end position="300"/>
    </location>
</feature>
<keyword evidence="6 10" id="KW-0812">Transmembrane</keyword>
<evidence type="ECO:0008006" key="13">
    <source>
        <dbReference type="Google" id="ProtNLM"/>
    </source>
</evidence>
<keyword evidence="12" id="KW-1185">Reference proteome</keyword>
<organism evidence="11 12">
    <name type="scientific">Marchantia polymorpha</name>
    <name type="common">Common liverwort</name>
    <name type="synonym">Marchantia aquatica</name>
    <dbReference type="NCBI Taxonomy" id="3197"/>
    <lineage>
        <taxon>Eukaryota</taxon>
        <taxon>Viridiplantae</taxon>
        <taxon>Streptophyta</taxon>
        <taxon>Embryophyta</taxon>
        <taxon>Marchantiophyta</taxon>
        <taxon>Marchantiopsida</taxon>
        <taxon>Marchantiidae</taxon>
        <taxon>Marchantiales</taxon>
        <taxon>Marchantiaceae</taxon>
        <taxon>Marchantia</taxon>
    </lineage>
</organism>
<keyword evidence="7" id="KW-0769">Symport</keyword>
<name>A0A2R6X4A6_MARPO</name>
<evidence type="ECO:0000256" key="8">
    <source>
        <dbReference type="ARBA" id="ARBA00022989"/>
    </source>
</evidence>
<keyword evidence="8 10" id="KW-1133">Transmembrane helix</keyword>
<evidence type="ECO:0000256" key="10">
    <source>
        <dbReference type="SAM" id="Phobius"/>
    </source>
</evidence>
<dbReference type="SUPFAM" id="SSF103473">
    <property type="entry name" value="MFS general substrate transporter"/>
    <property type="match status" value="1"/>
</dbReference>
<dbReference type="Proteomes" id="UP000244005">
    <property type="component" value="Unassembled WGS sequence"/>
</dbReference>
<dbReference type="PANTHER" id="PTHR19432">
    <property type="entry name" value="SUGAR TRANSPORTER"/>
    <property type="match status" value="1"/>
</dbReference>
<feature type="transmembrane region" description="Helical" evidence="10">
    <location>
        <begin position="119"/>
        <end position="138"/>
    </location>
</feature>
<feature type="transmembrane region" description="Helical" evidence="10">
    <location>
        <begin position="312"/>
        <end position="335"/>
    </location>
</feature>
<evidence type="ECO:0000256" key="5">
    <source>
        <dbReference type="ARBA" id="ARBA00022597"/>
    </source>
</evidence>
<dbReference type="AlphaFoldDB" id="A0A2R6X4A6"/>
<sequence>MVACSVIIIGFSADIGYVLGDSHESCESYKGLRPRAAAVFILGFWLLDLANNTVQGPARALLADLAGSGQREAANSIFVLWMAFGNILGFSAGASGQWSKWFPFLTSKACCEACGNLKGAFLLAVVFLLLCTIVTVVFSKETPLALIKNVAEEKKHGEDAASLLLQPDDSRLVMVNGELQQVSNRTYDIGAHAERSFAMSHKDENNVGSRVGPGTVMMNLLMGVRRLPTSMKTVLLVMSLCWLSWFPFFLFDTDWMGREVYRGDPKGDALEVRNYDEGVRAGAFGLLLNSVVLAMSSLVITPLCQYFGSKHVWALSNYVMFICMVCTTVITAVAVKLRYEEGEAVHIYTGWVKIAATALFTVLGFPLAITYSVPYSLTADLTADSGGGQGLAMGILNLAVVIPQMVVALGAGPWDELFGGGNMPAFALAGVFALVAGVIATKRLPRLSRHGYQRAVTHGFG</sequence>
<dbReference type="Gene3D" id="1.20.1250.20">
    <property type="entry name" value="MFS general substrate transporter like domains"/>
    <property type="match status" value="1"/>
</dbReference>
<feature type="transmembrane region" description="Helical" evidence="10">
    <location>
        <begin position="423"/>
        <end position="441"/>
    </location>
</feature>
<feature type="transmembrane region" description="Helical" evidence="10">
    <location>
        <begin position="233"/>
        <end position="251"/>
    </location>
</feature>
<protein>
    <recommendedName>
        <fullName evidence="13">Sucrose transport protein SUC3</fullName>
    </recommendedName>
</protein>
<dbReference type="EMBL" id="KZ772709">
    <property type="protein sequence ID" value="PTQ40940.1"/>
    <property type="molecule type" value="Genomic_DNA"/>
</dbReference>
<dbReference type="OrthoDB" id="28755at2759"/>
<evidence type="ECO:0000313" key="11">
    <source>
        <dbReference type="EMBL" id="PTQ40940.1"/>
    </source>
</evidence>
<comment type="similarity">
    <text evidence="3">Belongs to the glycoside-pentoside-hexuronide (GPH) cation symporter transporter (TC 2.A.2.4) family.</text>
</comment>
<evidence type="ECO:0000256" key="3">
    <source>
        <dbReference type="ARBA" id="ARBA00007134"/>
    </source>
</evidence>
<keyword evidence="4" id="KW-0813">Transport</keyword>
<feature type="transmembrane region" description="Helical" evidence="10">
    <location>
        <begin position="75"/>
        <end position="99"/>
    </location>
</feature>
<feature type="transmembrane region" description="Helical" evidence="10">
    <location>
        <begin position="390"/>
        <end position="411"/>
    </location>
</feature>
<evidence type="ECO:0000256" key="4">
    <source>
        <dbReference type="ARBA" id="ARBA00022448"/>
    </source>
</evidence>
<dbReference type="GO" id="GO:0016020">
    <property type="term" value="C:membrane"/>
    <property type="evidence" value="ECO:0007669"/>
    <property type="project" value="UniProtKB-SubCell"/>
</dbReference>
<gene>
    <name evidence="11" type="ORF">MARPO_0037s0109</name>
</gene>
<dbReference type="InterPro" id="IPR036259">
    <property type="entry name" value="MFS_trans_sf"/>
</dbReference>
<comment type="pathway">
    <text evidence="2">Glycan biosynthesis; sucrose metabolism.</text>
</comment>
<keyword evidence="9 10" id="KW-0472">Membrane</keyword>